<feature type="transmembrane region" description="Helical" evidence="1">
    <location>
        <begin position="27"/>
        <end position="49"/>
    </location>
</feature>
<name>A0A7Y9DML8_9ACTN</name>
<dbReference type="RefSeq" id="WP_179752939.1">
    <property type="nucleotide sequence ID" value="NZ_BAAAGN010000010.1"/>
</dbReference>
<sequence length="238" mass="23977">MPRRAVLAGTLTTAAFAAWRWGFSPTVGTGTLLPWTVLGLVVVLATIGADRLTRPFVGTATTAVAAAVADLLTGAGHDSAPSGVLDVLDEFLYAAFAAGALAAAVSGGHLLFARLPRAHRPRAGAVAILGASAWVAWMGWWPLDNSGPARAGVLVAAAAGTLVLATVLGELTLGRWRGAVFALVPAALLAVAPLAASDSLGLVVWMGLTTGAAVVCLTAVGVVAAVRGTHRRLRPAAR</sequence>
<gene>
    <name evidence="2" type="ORF">BJ968_002849</name>
</gene>
<keyword evidence="3" id="KW-1185">Reference proteome</keyword>
<reference evidence="2 3" key="1">
    <citation type="submission" date="2020-07" db="EMBL/GenBank/DDBJ databases">
        <title>Sequencing the genomes of 1000 actinobacteria strains.</title>
        <authorList>
            <person name="Klenk H.-P."/>
        </authorList>
    </citation>
    <scope>NUCLEOTIDE SEQUENCE [LARGE SCALE GENOMIC DNA]</scope>
    <source>
        <strain evidence="2 3">DSM 7487</strain>
    </source>
</reference>
<keyword evidence="1" id="KW-1133">Transmembrane helix</keyword>
<organism evidence="2 3">
    <name type="scientific">Kineococcus aurantiacus</name>
    <dbReference type="NCBI Taxonomy" id="37633"/>
    <lineage>
        <taxon>Bacteria</taxon>
        <taxon>Bacillati</taxon>
        <taxon>Actinomycetota</taxon>
        <taxon>Actinomycetes</taxon>
        <taxon>Kineosporiales</taxon>
        <taxon>Kineosporiaceae</taxon>
        <taxon>Kineococcus</taxon>
    </lineage>
</organism>
<feature type="transmembrane region" description="Helical" evidence="1">
    <location>
        <begin position="176"/>
        <end position="196"/>
    </location>
</feature>
<evidence type="ECO:0000256" key="1">
    <source>
        <dbReference type="SAM" id="Phobius"/>
    </source>
</evidence>
<dbReference type="EMBL" id="JACCBB010000001">
    <property type="protein sequence ID" value="NYD23309.1"/>
    <property type="molecule type" value="Genomic_DNA"/>
</dbReference>
<dbReference type="Proteomes" id="UP000521922">
    <property type="component" value="Unassembled WGS sequence"/>
</dbReference>
<dbReference type="AlphaFoldDB" id="A0A7Y9DML8"/>
<feature type="transmembrane region" description="Helical" evidence="1">
    <location>
        <begin position="91"/>
        <end position="112"/>
    </location>
</feature>
<feature type="transmembrane region" description="Helical" evidence="1">
    <location>
        <begin position="56"/>
        <end position="76"/>
    </location>
</feature>
<keyword evidence="1" id="KW-0812">Transmembrane</keyword>
<evidence type="ECO:0000313" key="3">
    <source>
        <dbReference type="Proteomes" id="UP000521922"/>
    </source>
</evidence>
<comment type="caution">
    <text evidence="2">The sequence shown here is derived from an EMBL/GenBank/DDBJ whole genome shotgun (WGS) entry which is preliminary data.</text>
</comment>
<proteinExistence type="predicted"/>
<feature type="transmembrane region" description="Helical" evidence="1">
    <location>
        <begin position="124"/>
        <end position="143"/>
    </location>
</feature>
<evidence type="ECO:0000313" key="2">
    <source>
        <dbReference type="EMBL" id="NYD23309.1"/>
    </source>
</evidence>
<keyword evidence="1" id="KW-0472">Membrane</keyword>
<feature type="transmembrane region" description="Helical" evidence="1">
    <location>
        <begin position="202"/>
        <end position="226"/>
    </location>
</feature>
<feature type="transmembrane region" description="Helical" evidence="1">
    <location>
        <begin position="149"/>
        <end position="169"/>
    </location>
</feature>
<protein>
    <submittedName>
        <fullName evidence="2">Uncharacterized protein</fullName>
    </submittedName>
</protein>
<accession>A0A7Y9DML8</accession>